<reference evidence="3" key="1">
    <citation type="submission" date="2020-05" db="EMBL/GenBank/DDBJ databases">
        <authorList>
            <person name="Chiriac C."/>
            <person name="Salcher M."/>
            <person name="Ghai R."/>
            <person name="Kavagutti S V."/>
        </authorList>
    </citation>
    <scope>NUCLEOTIDE SEQUENCE</scope>
</reference>
<name>A0A6J7C0G2_9ZZZZ</name>
<accession>A0A6J7C0G2</accession>
<dbReference type="PANTHER" id="PTHR47618:SF1">
    <property type="entry name" value="BIFUNCTIONAL OLIGORIBONUCLEASE AND PAP PHOSPHATASE NRNA"/>
    <property type="match status" value="1"/>
</dbReference>
<evidence type="ECO:0000313" key="3">
    <source>
        <dbReference type="EMBL" id="CAB4850875.1"/>
    </source>
</evidence>
<dbReference type="Gene3D" id="3.10.310.30">
    <property type="match status" value="1"/>
</dbReference>
<feature type="domain" description="DHHA1" evidence="2">
    <location>
        <begin position="252"/>
        <end position="322"/>
    </location>
</feature>
<organism evidence="3">
    <name type="scientific">freshwater metagenome</name>
    <dbReference type="NCBI Taxonomy" id="449393"/>
    <lineage>
        <taxon>unclassified sequences</taxon>
        <taxon>metagenomes</taxon>
        <taxon>ecological metagenomes</taxon>
    </lineage>
</organism>
<dbReference type="PANTHER" id="PTHR47618">
    <property type="entry name" value="BIFUNCTIONAL OLIGORIBONUCLEASE AND PAP PHOSPHATASE NRNA"/>
    <property type="match status" value="1"/>
</dbReference>
<dbReference type="GO" id="GO:0003676">
    <property type="term" value="F:nucleic acid binding"/>
    <property type="evidence" value="ECO:0007669"/>
    <property type="project" value="InterPro"/>
</dbReference>
<dbReference type="EMBL" id="CAFBPU010000017">
    <property type="protein sequence ID" value="CAB5031491.1"/>
    <property type="molecule type" value="Genomic_DNA"/>
</dbReference>
<dbReference type="EMBL" id="CAFBIZ010000141">
    <property type="protein sequence ID" value="CAB4850875.1"/>
    <property type="molecule type" value="Genomic_DNA"/>
</dbReference>
<gene>
    <name evidence="3" type="ORF">UFOPK3268_01095</name>
    <name evidence="4" type="ORF">UFOPK4150_01021</name>
</gene>
<sequence>MSWTLAPRDADWSAAVDALTSGGSVLLLAHVSPDADALGSALAVGLALESLGVDVAVSFGDEPFVIPRILRSLPGQHLLASPSEVKGRAIVATFDVSSIDRLGVLRAHAEAASTFIAVDHHASYTGFGGVHLVDVTSPATAILALALVDRLGVTLDAEIAIPIYAGLLTDTGSFKYVATSSSTHEVAARLLATGMRHDLIARHIYDDEPFGALQMLGAALQRSVLETSSVGGLGLVWTVVPRDERLASGLPLDAVERVIDVLRIANEAEVACVLKQDDRGDWRISMRSKGQIDVSSIALGLGGGGHRYAAGYTAQGDPIDLLEAVRTALAAAPHLPV</sequence>
<dbReference type="InterPro" id="IPR001667">
    <property type="entry name" value="DDH_dom"/>
</dbReference>
<evidence type="ECO:0000313" key="4">
    <source>
        <dbReference type="EMBL" id="CAB5031491.1"/>
    </source>
</evidence>
<proteinExistence type="predicted"/>
<dbReference type="InterPro" id="IPR051319">
    <property type="entry name" value="Oligoribo/pAp-PDE_c-di-AMP_PDE"/>
</dbReference>
<dbReference type="InterPro" id="IPR038763">
    <property type="entry name" value="DHH_sf"/>
</dbReference>
<dbReference type="Pfam" id="PF01368">
    <property type="entry name" value="DHH"/>
    <property type="match status" value="1"/>
</dbReference>
<feature type="domain" description="DDH" evidence="1">
    <location>
        <begin position="25"/>
        <end position="166"/>
    </location>
</feature>
<protein>
    <submittedName>
        <fullName evidence="3">Unannotated protein</fullName>
    </submittedName>
</protein>
<dbReference type="InterPro" id="IPR003156">
    <property type="entry name" value="DHHA1_dom"/>
</dbReference>
<evidence type="ECO:0000259" key="1">
    <source>
        <dbReference type="Pfam" id="PF01368"/>
    </source>
</evidence>
<evidence type="ECO:0000259" key="2">
    <source>
        <dbReference type="Pfam" id="PF02272"/>
    </source>
</evidence>
<dbReference type="AlphaFoldDB" id="A0A6J7C0G2"/>
<dbReference type="SUPFAM" id="SSF64182">
    <property type="entry name" value="DHH phosphoesterases"/>
    <property type="match status" value="1"/>
</dbReference>
<dbReference type="Gene3D" id="3.90.1640.10">
    <property type="entry name" value="inorganic pyrophosphatase (n-terminal core)"/>
    <property type="match status" value="1"/>
</dbReference>
<dbReference type="Pfam" id="PF02272">
    <property type="entry name" value="DHHA1"/>
    <property type="match status" value="1"/>
</dbReference>